<evidence type="ECO:0000313" key="2">
    <source>
        <dbReference type="WBParaSite" id="Hba_12226"/>
    </source>
</evidence>
<accession>A0A1I7X4B5</accession>
<dbReference type="GO" id="GO:0003676">
    <property type="term" value="F:nucleic acid binding"/>
    <property type="evidence" value="ECO:0007669"/>
    <property type="project" value="InterPro"/>
</dbReference>
<dbReference type="Gene3D" id="3.30.420.10">
    <property type="entry name" value="Ribonuclease H-like superfamily/Ribonuclease H"/>
    <property type="match status" value="1"/>
</dbReference>
<reference evidence="2" key="1">
    <citation type="submission" date="2016-11" db="UniProtKB">
        <authorList>
            <consortium name="WormBaseParasite"/>
        </authorList>
    </citation>
    <scope>IDENTIFICATION</scope>
</reference>
<dbReference type="InterPro" id="IPR036397">
    <property type="entry name" value="RNaseH_sf"/>
</dbReference>
<organism evidence="1 2">
    <name type="scientific">Heterorhabditis bacteriophora</name>
    <name type="common">Entomopathogenic nematode worm</name>
    <dbReference type="NCBI Taxonomy" id="37862"/>
    <lineage>
        <taxon>Eukaryota</taxon>
        <taxon>Metazoa</taxon>
        <taxon>Ecdysozoa</taxon>
        <taxon>Nematoda</taxon>
        <taxon>Chromadorea</taxon>
        <taxon>Rhabditida</taxon>
        <taxon>Rhabditina</taxon>
        <taxon>Rhabditomorpha</taxon>
        <taxon>Strongyloidea</taxon>
        <taxon>Heterorhabditidae</taxon>
        <taxon>Heterorhabditis</taxon>
    </lineage>
</organism>
<dbReference type="AlphaFoldDB" id="A0A1I7X4B5"/>
<name>A0A1I7X4B5_HETBA</name>
<proteinExistence type="predicted"/>
<sequence>MVDLAFVSTKMNSADYQDVFRHHLVPTKTWLEDNSVDILGWYSCSLDLNTMENLWVILVCRINADNRKFETVKDLQRVVSKAWSEVDNIVIKNLVNNMPERIFQVIIEVIVVLAII</sequence>
<dbReference type="Proteomes" id="UP000095283">
    <property type="component" value="Unplaced"/>
</dbReference>
<protein>
    <submittedName>
        <fullName evidence="2">DDE_3 domain-containing protein</fullName>
    </submittedName>
</protein>
<evidence type="ECO:0000313" key="1">
    <source>
        <dbReference type="Proteomes" id="UP000095283"/>
    </source>
</evidence>
<keyword evidence="1" id="KW-1185">Reference proteome</keyword>
<dbReference type="WBParaSite" id="Hba_12226">
    <property type="protein sequence ID" value="Hba_12226"/>
    <property type="gene ID" value="Hba_12226"/>
</dbReference>